<dbReference type="Proteomes" id="UP000010808">
    <property type="component" value="Chromosome"/>
</dbReference>
<protein>
    <submittedName>
        <fullName evidence="2">Uncharacterized protein</fullName>
    </submittedName>
</protein>
<evidence type="ECO:0000313" key="3">
    <source>
        <dbReference type="Proteomes" id="UP000010808"/>
    </source>
</evidence>
<organism evidence="2 3">
    <name type="scientific">Maridesulfovibrio hydrothermalis AM13 = DSM 14728</name>
    <dbReference type="NCBI Taxonomy" id="1121451"/>
    <lineage>
        <taxon>Bacteria</taxon>
        <taxon>Pseudomonadati</taxon>
        <taxon>Thermodesulfobacteriota</taxon>
        <taxon>Desulfovibrionia</taxon>
        <taxon>Desulfovibrionales</taxon>
        <taxon>Desulfovibrionaceae</taxon>
        <taxon>Maridesulfovibrio</taxon>
    </lineage>
</organism>
<keyword evidence="1" id="KW-0472">Membrane</keyword>
<sequence>MVSVEGPAEVQTIRGLIVYFVVVHNFYLLNLTFGEQGSFFWWGRFVLTFGLVFLEFSRAGLSTKWIATNSGIILLLLALGVADSGMQLYAPIGGLYFLSAVLNLLLPKPSVRFSANTFKVVFLTILILFLNCVLVILPDLFSAVDAEINLFGWFYISVLFGVLNVELLCLPHISYFAVGSSVLLSFYALIAGCYNVYDGDVTYGFLIMFVAFLCLGSCAAKYSFRRGGV</sequence>
<name>L0R9G0_9BACT</name>
<feature type="transmembrane region" description="Helical" evidence="1">
    <location>
        <begin position="150"/>
        <end position="168"/>
    </location>
</feature>
<proteinExistence type="predicted"/>
<feature type="transmembrane region" description="Helical" evidence="1">
    <location>
        <begin position="118"/>
        <end position="138"/>
    </location>
</feature>
<evidence type="ECO:0000313" key="2">
    <source>
        <dbReference type="EMBL" id="CCO23389.1"/>
    </source>
</evidence>
<dbReference type="STRING" id="1121451.DESAM_21108"/>
<feature type="transmembrane region" description="Helical" evidence="1">
    <location>
        <begin position="39"/>
        <end position="56"/>
    </location>
</feature>
<feature type="transmembrane region" description="Helical" evidence="1">
    <location>
        <begin position="12"/>
        <end position="33"/>
    </location>
</feature>
<dbReference type="HOGENOM" id="CLU_1208184_0_0_7"/>
<feature type="transmembrane region" description="Helical" evidence="1">
    <location>
        <begin position="175"/>
        <end position="197"/>
    </location>
</feature>
<dbReference type="KEGG" id="dhy:DESAM_21108"/>
<accession>L0R9G0</accession>
<reference evidence="2 3" key="1">
    <citation type="submission" date="2012-10" db="EMBL/GenBank/DDBJ databases">
        <authorList>
            <person name="Genoscope - CEA"/>
        </authorList>
    </citation>
    <scope>NUCLEOTIDE SEQUENCE [LARGE SCALE GENOMIC DNA]</scope>
    <source>
        <strain evidence="3">AM13 / DSM 14728</strain>
    </source>
</reference>
<feature type="transmembrane region" description="Helical" evidence="1">
    <location>
        <begin position="88"/>
        <end position="106"/>
    </location>
</feature>
<dbReference type="AlphaFoldDB" id="L0R9G0"/>
<feature type="transmembrane region" description="Helical" evidence="1">
    <location>
        <begin position="203"/>
        <end position="224"/>
    </location>
</feature>
<gene>
    <name evidence="2" type="ORF">DESAM_21108</name>
</gene>
<evidence type="ECO:0000256" key="1">
    <source>
        <dbReference type="SAM" id="Phobius"/>
    </source>
</evidence>
<keyword evidence="1" id="KW-0812">Transmembrane</keyword>
<dbReference type="PATRIC" id="fig|1121451.3.peg.1363"/>
<keyword evidence="3" id="KW-1185">Reference proteome</keyword>
<keyword evidence="1" id="KW-1133">Transmembrane helix</keyword>
<dbReference type="EMBL" id="FO203522">
    <property type="protein sequence ID" value="CCO23389.1"/>
    <property type="molecule type" value="Genomic_DNA"/>
</dbReference>
<feature type="transmembrane region" description="Helical" evidence="1">
    <location>
        <begin position="65"/>
        <end position="82"/>
    </location>
</feature>